<evidence type="ECO:0000313" key="1">
    <source>
        <dbReference type="EMBL" id="KAK3296870.1"/>
    </source>
</evidence>
<dbReference type="AlphaFoldDB" id="A0AAE0LTN1"/>
<dbReference type="EMBL" id="JAUEPN010000003">
    <property type="protein sequence ID" value="KAK3296870.1"/>
    <property type="molecule type" value="Genomic_DNA"/>
</dbReference>
<keyword evidence="2" id="KW-1185">Reference proteome</keyword>
<gene>
    <name evidence="1" type="ORF">B0H64DRAFT_111728</name>
</gene>
<comment type="caution">
    <text evidence="1">The sequence shown here is derived from an EMBL/GenBank/DDBJ whole genome shotgun (WGS) entry which is preliminary data.</text>
</comment>
<reference evidence="1" key="1">
    <citation type="journal article" date="2023" name="Mol. Phylogenet. Evol.">
        <title>Genome-scale phylogeny and comparative genomics of the fungal order Sordariales.</title>
        <authorList>
            <person name="Hensen N."/>
            <person name="Bonometti L."/>
            <person name="Westerberg I."/>
            <person name="Brannstrom I.O."/>
            <person name="Guillou S."/>
            <person name="Cros-Aarteil S."/>
            <person name="Calhoun S."/>
            <person name="Haridas S."/>
            <person name="Kuo A."/>
            <person name="Mondo S."/>
            <person name="Pangilinan J."/>
            <person name="Riley R."/>
            <person name="LaButti K."/>
            <person name="Andreopoulos B."/>
            <person name="Lipzen A."/>
            <person name="Chen C."/>
            <person name="Yan M."/>
            <person name="Daum C."/>
            <person name="Ng V."/>
            <person name="Clum A."/>
            <person name="Steindorff A."/>
            <person name="Ohm R.A."/>
            <person name="Martin F."/>
            <person name="Silar P."/>
            <person name="Natvig D.O."/>
            <person name="Lalanne C."/>
            <person name="Gautier V."/>
            <person name="Ament-Velasquez S.L."/>
            <person name="Kruys A."/>
            <person name="Hutchinson M.I."/>
            <person name="Powell A.J."/>
            <person name="Barry K."/>
            <person name="Miller A.N."/>
            <person name="Grigoriev I.V."/>
            <person name="Debuchy R."/>
            <person name="Gladieux P."/>
            <person name="Hiltunen Thoren M."/>
            <person name="Johannesson H."/>
        </authorList>
    </citation>
    <scope>NUCLEOTIDE SEQUENCE</scope>
    <source>
        <strain evidence="1">CBS 168.71</strain>
    </source>
</reference>
<protein>
    <submittedName>
        <fullName evidence="1">Uncharacterized protein</fullName>
    </submittedName>
</protein>
<dbReference type="GeneID" id="87834753"/>
<proteinExistence type="predicted"/>
<name>A0AAE0LTN1_9PEZI</name>
<organism evidence="1 2">
    <name type="scientific">Chaetomium fimeti</name>
    <dbReference type="NCBI Taxonomy" id="1854472"/>
    <lineage>
        <taxon>Eukaryota</taxon>
        <taxon>Fungi</taxon>
        <taxon>Dikarya</taxon>
        <taxon>Ascomycota</taxon>
        <taxon>Pezizomycotina</taxon>
        <taxon>Sordariomycetes</taxon>
        <taxon>Sordariomycetidae</taxon>
        <taxon>Sordariales</taxon>
        <taxon>Chaetomiaceae</taxon>
        <taxon>Chaetomium</taxon>
    </lineage>
</organism>
<sequence length="276" mass="32466">MNLVERVLSWLPPKLRRKLWRLRSRLRQPFTPLELRRSLGTLRMIHADGFHESFPTARACLDLARLLFKLPWSHPCCLPPPPSEIMAYPHHQYFQTHHAALLGERLLPLWRWRDTAPRSFFRIYETFCASHHEYIGYETEYFWYRNDPAWTPEMLPDPREFGVLAAGEEGERQLAVLASTAEALADAFNWRYMYGFRSDREHVEPSIHDPPRVYKTVFKGPAWAASVPRLPTFFELVPVDPEWMAKGKDNVVHYSGDLCPFWKRNIFAETSSLRTV</sequence>
<accession>A0AAE0LTN1</accession>
<evidence type="ECO:0000313" key="2">
    <source>
        <dbReference type="Proteomes" id="UP001278766"/>
    </source>
</evidence>
<reference evidence="1" key="2">
    <citation type="submission" date="2023-06" db="EMBL/GenBank/DDBJ databases">
        <authorList>
            <consortium name="Lawrence Berkeley National Laboratory"/>
            <person name="Haridas S."/>
            <person name="Hensen N."/>
            <person name="Bonometti L."/>
            <person name="Westerberg I."/>
            <person name="Brannstrom I.O."/>
            <person name="Guillou S."/>
            <person name="Cros-Aarteil S."/>
            <person name="Calhoun S."/>
            <person name="Kuo A."/>
            <person name="Mondo S."/>
            <person name="Pangilinan J."/>
            <person name="Riley R."/>
            <person name="Labutti K."/>
            <person name="Andreopoulos B."/>
            <person name="Lipzen A."/>
            <person name="Chen C."/>
            <person name="Yanf M."/>
            <person name="Daum C."/>
            <person name="Ng V."/>
            <person name="Clum A."/>
            <person name="Steindorff A."/>
            <person name="Ohm R."/>
            <person name="Martin F."/>
            <person name="Silar P."/>
            <person name="Natvig D."/>
            <person name="Lalanne C."/>
            <person name="Gautier V."/>
            <person name="Ament-Velasquez S.L."/>
            <person name="Kruys A."/>
            <person name="Hutchinson M.I."/>
            <person name="Powell A.J."/>
            <person name="Barry K."/>
            <person name="Miller A.N."/>
            <person name="Grigoriev I.V."/>
            <person name="Debuchy R."/>
            <person name="Gladieux P."/>
            <person name="Thoren M.H."/>
            <person name="Johannesson H."/>
        </authorList>
    </citation>
    <scope>NUCLEOTIDE SEQUENCE</scope>
    <source>
        <strain evidence="1">CBS 168.71</strain>
    </source>
</reference>
<dbReference type="RefSeq" id="XP_062660384.1">
    <property type="nucleotide sequence ID" value="XM_062797805.1"/>
</dbReference>
<dbReference type="Proteomes" id="UP001278766">
    <property type="component" value="Unassembled WGS sequence"/>
</dbReference>